<feature type="compositionally biased region" description="Basic and acidic residues" evidence="1">
    <location>
        <begin position="7"/>
        <end position="20"/>
    </location>
</feature>
<proteinExistence type="predicted"/>
<feature type="region of interest" description="Disordered" evidence="1">
    <location>
        <begin position="1"/>
        <end position="20"/>
    </location>
</feature>
<sequence>MSIPDQLKQDRIKELKERQEQDKRELALLTGHRGPCSGCGEEGGYASQDSKLCHKCWNEKRIAEKRPEYEHLIGLKVVDVIISATWHYPLQVGGWLRDRGGIRLRRGRLP</sequence>
<evidence type="ECO:0000256" key="1">
    <source>
        <dbReference type="SAM" id="MobiDB-lite"/>
    </source>
</evidence>
<evidence type="ECO:0000313" key="2">
    <source>
        <dbReference type="EMBL" id="QJB04692.1"/>
    </source>
</evidence>
<accession>A0A6M3MIS4</accession>
<dbReference type="AlphaFoldDB" id="A0A6M3MIS4"/>
<gene>
    <name evidence="2" type="ORF">MM171B00210_0003</name>
</gene>
<organism evidence="2">
    <name type="scientific">viral metagenome</name>
    <dbReference type="NCBI Taxonomy" id="1070528"/>
    <lineage>
        <taxon>unclassified sequences</taxon>
        <taxon>metagenomes</taxon>
        <taxon>organismal metagenomes</taxon>
    </lineage>
</organism>
<protein>
    <submittedName>
        <fullName evidence="2">Uncharacterized protein</fullName>
    </submittedName>
</protein>
<reference evidence="2" key="1">
    <citation type="submission" date="2020-03" db="EMBL/GenBank/DDBJ databases">
        <title>The deep terrestrial virosphere.</title>
        <authorList>
            <person name="Holmfeldt K."/>
            <person name="Nilsson E."/>
            <person name="Simone D."/>
            <person name="Lopez-Fernandez M."/>
            <person name="Wu X."/>
            <person name="de Brujin I."/>
            <person name="Lundin D."/>
            <person name="Andersson A."/>
            <person name="Bertilsson S."/>
            <person name="Dopson M."/>
        </authorList>
    </citation>
    <scope>NUCLEOTIDE SEQUENCE</scope>
    <source>
        <strain evidence="2">MM171B00210</strain>
    </source>
</reference>
<name>A0A6M3MIS4_9ZZZZ</name>
<dbReference type="EMBL" id="MT143889">
    <property type="protein sequence ID" value="QJB04692.1"/>
    <property type="molecule type" value="Genomic_DNA"/>
</dbReference>